<dbReference type="SUPFAM" id="SSF56672">
    <property type="entry name" value="DNA/RNA polymerases"/>
    <property type="match status" value="1"/>
</dbReference>
<reference evidence="2" key="1">
    <citation type="journal article" date="2020" name="Nat. Genet.">
        <title>Genomic diversifications of five Gossypium allopolyploid species and their impact on cotton improvement.</title>
        <authorList>
            <person name="Chen Z.J."/>
            <person name="Sreedasyam A."/>
            <person name="Ando A."/>
            <person name="Song Q."/>
            <person name="De Santiago L.M."/>
            <person name="Hulse-Kemp A.M."/>
            <person name="Ding M."/>
            <person name="Ye W."/>
            <person name="Kirkbride R.C."/>
            <person name="Jenkins J."/>
            <person name="Plott C."/>
            <person name="Lovell J."/>
            <person name="Lin Y.M."/>
            <person name="Vaughn R."/>
            <person name="Liu B."/>
            <person name="Simpson S."/>
            <person name="Scheffler B.E."/>
            <person name="Wen L."/>
            <person name="Saski C.A."/>
            <person name="Grover C.E."/>
            <person name="Hu G."/>
            <person name="Conover J.L."/>
            <person name="Carlson J.W."/>
            <person name="Shu S."/>
            <person name="Boston L.B."/>
            <person name="Williams M."/>
            <person name="Peterson D.G."/>
            <person name="McGee K."/>
            <person name="Jones D.C."/>
            <person name="Wendel J.F."/>
            <person name="Stelly D.M."/>
            <person name="Grimwood J."/>
            <person name="Schmutz J."/>
        </authorList>
    </citation>
    <scope>NUCLEOTIDE SEQUENCE [LARGE SCALE GENOMIC DNA]</scope>
    <source>
        <strain evidence="2">cv. TM-1</strain>
    </source>
</reference>
<dbReference type="InterPro" id="IPR043502">
    <property type="entry name" value="DNA/RNA_pol_sf"/>
</dbReference>
<gene>
    <name evidence="3" type="primary">LOC121211719</name>
</gene>
<accession>A0ABM2ZET3</accession>
<evidence type="ECO:0000313" key="3">
    <source>
        <dbReference type="RefSeq" id="XP_040940225.1"/>
    </source>
</evidence>
<dbReference type="Proteomes" id="UP000818029">
    <property type="component" value="Chromosome A02"/>
</dbReference>
<organism evidence="2 3">
    <name type="scientific">Gossypium hirsutum</name>
    <name type="common">Upland cotton</name>
    <name type="synonym">Gossypium mexicanum</name>
    <dbReference type="NCBI Taxonomy" id="3635"/>
    <lineage>
        <taxon>Eukaryota</taxon>
        <taxon>Viridiplantae</taxon>
        <taxon>Streptophyta</taxon>
        <taxon>Embryophyta</taxon>
        <taxon>Tracheophyta</taxon>
        <taxon>Spermatophyta</taxon>
        <taxon>Magnoliopsida</taxon>
        <taxon>eudicotyledons</taxon>
        <taxon>Gunneridae</taxon>
        <taxon>Pentapetalae</taxon>
        <taxon>rosids</taxon>
        <taxon>malvids</taxon>
        <taxon>Malvales</taxon>
        <taxon>Malvaceae</taxon>
        <taxon>Malvoideae</taxon>
        <taxon>Gossypium</taxon>
    </lineage>
</organism>
<reference evidence="3" key="2">
    <citation type="submission" date="2025-08" db="UniProtKB">
        <authorList>
            <consortium name="RefSeq"/>
        </authorList>
    </citation>
    <scope>IDENTIFICATION</scope>
</reference>
<feature type="domain" description="Reverse transcriptase" evidence="1">
    <location>
        <begin position="1"/>
        <end position="160"/>
    </location>
</feature>
<dbReference type="PANTHER" id="PTHR33116:SF86">
    <property type="entry name" value="REVERSE TRANSCRIPTASE DOMAIN-CONTAINING PROTEIN"/>
    <property type="match status" value="1"/>
</dbReference>
<keyword evidence="2" id="KW-1185">Reference proteome</keyword>
<dbReference type="Pfam" id="PF00078">
    <property type="entry name" value="RVT_1"/>
    <property type="match status" value="1"/>
</dbReference>
<name>A0ABM2ZET3_GOSHI</name>
<dbReference type="InterPro" id="IPR000477">
    <property type="entry name" value="RT_dom"/>
</dbReference>
<sequence>MGFSNVWVNKIMDCVCTLQYRVKCNMTLSDIIIPERGLRQGDLLSPYLFLLCMDALSRMLTNAQETNHIKGIRASKDGPRINHLFFADDALLFVRNKRSEVKVFTQILESFKRMSVQSINLDKSMVYFSPNTPITQRTTLSGLLKMKMVTNLDGYLGLPIPIGMRGLGFRDLRHFNVALLGKQVWRLSSCKDTLCFRVLRAKYFSDGDFFHPKHIDKPSFTWQSIAKAASLLYEGFGWNVGRVSKFDIWHDKWGFEGLSGDSFGLSKREVQEEKVHDLLNNEKDGWNERRVIEIYGEDLEDQICKIPILHNGPEDYRIWFHNPLGYYSTKSAYSWLTLKHVGFGPHRVF</sequence>
<protein>
    <recommendedName>
        <fullName evidence="1">Reverse transcriptase domain-containing protein</fullName>
    </recommendedName>
</protein>
<dbReference type="PROSITE" id="PS50878">
    <property type="entry name" value="RT_POL"/>
    <property type="match status" value="1"/>
</dbReference>
<dbReference type="PANTHER" id="PTHR33116">
    <property type="entry name" value="REVERSE TRANSCRIPTASE ZINC-BINDING DOMAIN-CONTAINING PROTEIN-RELATED-RELATED"/>
    <property type="match status" value="1"/>
</dbReference>
<dbReference type="RefSeq" id="XP_040940225.1">
    <property type="nucleotide sequence ID" value="XM_041084291.1"/>
</dbReference>
<evidence type="ECO:0000313" key="2">
    <source>
        <dbReference type="Proteomes" id="UP000818029"/>
    </source>
</evidence>
<proteinExistence type="predicted"/>
<evidence type="ECO:0000259" key="1">
    <source>
        <dbReference type="PROSITE" id="PS50878"/>
    </source>
</evidence>
<dbReference type="GeneID" id="121211719"/>